<dbReference type="CDD" id="cd00143">
    <property type="entry name" value="PP2Cc"/>
    <property type="match status" value="1"/>
</dbReference>
<dbReference type="SMART" id="SM00365">
    <property type="entry name" value="LRR_SD22"/>
    <property type="match status" value="11"/>
</dbReference>
<feature type="region of interest" description="Disordered" evidence="7">
    <location>
        <begin position="1129"/>
        <end position="1149"/>
    </location>
</feature>
<comment type="similarity">
    <text evidence="6">Belongs to the PP2C family.</text>
</comment>
<name>A0ABQ8YTN7_9EUKA</name>
<dbReference type="Gene3D" id="3.80.10.10">
    <property type="entry name" value="Ribonuclease Inhibitor"/>
    <property type="match status" value="5"/>
</dbReference>
<keyword evidence="1" id="KW-0433">Leucine-rich repeat</keyword>
<dbReference type="Pfam" id="PF00481">
    <property type="entry name" value="PP2C"/>
    <property type="match status" value="2"/>
</dbReference>
<evidence type="ECO:0000256" key="6">
    <source>
        <dbReference type="RuleBase" id="RU003465"/>
    </source>
</evidence>
<dbReference type="SMART" id="SM00369">
    <property type="entry name" value="LRR_TYP"/>
    <property type="match status" value="19"/>
</dbReference>
<dbReference type="SUPFAM" id="SSF81606">
    <property type="entry name" value="PP2C-like"/>
    <property type="match status" value="1"/>
</dbReference>
<dbReference type="PANTHER" id="PTHR48051:SF1">
    <property type="entry name" value="RAS SUPPRESSOR PROTEIN 1"/>
    <property type="match status" value="1"/>
</dbReference>
<evidence type="ECO:0000256" key="7">
    <source>
        <dbReference type="SAM" id="MobiDB-lite"/>
    </source>
</evidence>
<dbReference type="PROSITE" id="PS01032">
    <property type="entry name" value="PPM_1"/>
    <property type="match status" value="1"/>
</dbReference>
<proteinExistence type="inferred from homology"/>
<feature type="region of interest" description="Disordered" evidence="7">
    <location>
        <begin position="823"/>
        <end position="854"/>
    </location>
</feature>
<evidence type="ECO:0000256" key="3">
    <source>
        <dbReference type="ARBA" id="ARBA00022737"/>
    </source>
</evidence>
<feature type="domain" description="PPM-type phosphatase" evidence="8">
    <location>
        <begin position="694"/>
        <end position="1057"/>
    </location>
</feature>
<evidence type="ECO:0000313" key="9">
    <source>
        <dbReference type="EMBL" id="KAJ6248013.1"/>
    </source>
</evidence>
<evidence type="ECO:0000256" key="4">
    <source>
        <dbReference type="ARBA" id="ARBA00022801"/>
    </source>
</evidence>
<feature type="compositionally biased region" description="Low complexity" evidence="7">
    <location>
        <begin position="826"/>
        <end position="835"/>
    </location>
</feature>
<evidence type="ECO:0000313" key="10">
    <source>
        <dbReference type="Proteomes" id="UP001150062"/>
    </source>
</evidence>
<dbReference type="PROSITE" id="PS51746">
    <property type="entry name" value="PPM_2"/>
    <property type="match status" value="1"/>
</dbReference>
<dbReference type="EMBL" id="JAOAOG010000119">
    <property type="protein sequence ID" value="KAJ6248013.1"/>
    <property type="molecule type" value="Genomic_DNA"/>
</dbReference>
<gene>
    <name evidence="9" type="ORF">M0813_18111</name>
</gene>
<dbReference type="Proteomes" id="UP001150062">
    <property type="component" value="Unassembled WGS sequence"/>
</dbReference>
<dbReference type="InterPro" id="IPR025875">
    <property type="entry name" value="Leu-rich_rpt_4"/>
</dbReference>
<dbReference type="Pfam" id="PF12799">
    <property type="entry name" value="LRR_4"/>
    <property type="match status" value="1"/>
</dbReference>
<evidence type="ECO:0000259" key="8">
    <source>
        <dbReference type="PROSITE" id="PS51746"/>
    </source>
</evidence>
<protein>
    <recommendedName>
        <fullName evidence="8">PPM-type phosphatase domain-containing protein</fullName>
    </recommendedName>
</protein>
<keyword evidence="5 6" id="KW-0904">Protein phosphatase</keyword>
<dbReference type="Gene3D" id="3.60.40.10">
    <property type="entry name" value="PPM-type phosphatase domain"/>
    <property type="match status" value="1"/>
</dbReference>
<evidence type="ECO:0000256" key="5">
    <source>
        <dbReference type="ARBA" id="ARBA00022912"/>
    </source>
</evidence>
<dbReference type="InterPro" id="IPR032675">
    <property type="entry name" value="LRR_dom_sf"/>
</dbReference>
<dbReference type="InterPro" id="IPR000222">
    <property type="entry name" value="PP2C_BS"/>
</dbReference>
<dbReference type="PROSITE" id="PS51450">
    <property type="entry name" value="LRR"/>
    <property type="match status" value="7"/>
</dbReference>
<keyword evidence="3" id="KW-0677">Repeat</keyword>
<keyword evidence="10" id="KW-1185">Reference proteome</keyword>
<dbReference type="Pfam" id="PF13855">
    <property type="entry name" value="LRR_8"/>
    <property type="match status" value="3"/>
</dbReference>
<dbReference type="InterPro" id="IPR001932">
    <property type="entry name" value="PPM-type_phosphatase-like_dom"/>
</dbReference>
<feature type="region of interest" description="Disordered" evidence="7">
    <location>
        <begin position="621"/>
        <end position="642"/>
    </location>
</feature>
<dbReference type="SUPFAM" id="SSF52058">
    <property type="entry name" value="L domain-like"/>
    <property type="match status" value="3"/>
</dbReference>
<sequence length="1386" mass="158492">MGPVLSRKAEVTSEILDLSGLQITKLPTVFDQCSKLRELDLSRNEIKYLPRGLTKLTNLTHFDWSKNQIPEIPKKFFKLVTLKQLNLSYNKIEALPLRISLLVNLTELDLGQNKIAELPPSLSTLTNLRTLSVFQNWISTLSGYSICKLPQLKELNLGGNQLTALPPAFSRLQSLETLFISYNNFSEFPNAPLRGLNSLTSLSCSSNSLTNIPDSIGYLTSLQQLDLRTNQLAKISTCLCELLKLTTINFSRNQLTELPEIFSQLTSLTELDLSYNSFKSFPLVLNRLTTLKRLTLRSNQIKFVNCSLDSLNNLFDLDLSNNCLTRLPESFFSGLLSLAVLSIKNNKLKLIPSSISILQQLLVLDLSQNEIQLLTSQVTSLESLIDLDLSFNKFEHFPKEILHLTNLSKLKLKDNKLKKLNVSLAEMPNLTELHLSGNKFEIFPNEVCSLPRLETLFLGGNKILMLPSCLAMLTYVQIFDVSSNNISFISDGIGFMRSLTHLNLSDNNISELPESFFRIDSNSNFTNICVDLSFNNLTKCSRNWKKFTNCKELDLSHNKIEYFETGIFESFAGLEVLKLSYNQSKDLDLSYTESLPSLKILHIEGNSYSKPFQKLLTKLTQTNKPKQKNKTPKSVDIQTKNNGDGKFSFNTIIQNPKNFENQQNSFYSLEELLVNHEIKDSICRPISFSGNRFSVNYSEIKGQRKTMEDAIDIKMKLDGKENASFFAVYDGHGGRKTAELAANTISKMFIKELKGLYKINSVGNNYTMNDSKQTKELKKYQARSKSEPIFQSMLEPKKKKKFIIKTKKIFHVNKTKTLKIPINSLLKKNNNNNNKNKNEQEDDLNENNQKEKKINKKLTKSQLKKLTKLKRKEQEKKEYEYIFQIFKKVFQKFNAELIKTKETSGSTAVIIFVYKKQLYCGNIGDSRAVMCRRGMAVRMSVDHKPNLPKEKERIIKNGGIVTEDSRINSGLAVSRSFGDYKFQPYISAKPFVTKYKMTKNDRYIVLGCDGLWDVVTDEMVVDILLKNDDPEKAAVKIRNYAISLETSDNISVIVIDLQPELNKKNILEKMELKKIQFQKNEKLLSKLIKNDKKEFNHLIKEMKETIIEQERIEKNKIEFSTKESNLNNKKDRNIKKKKSRNRKITNEKNAKSTNQNIFIKAEKNFDQIKIDQQRFVKSLQFFSSKENSALIDSVKKVLLKSARPTIYTNEFCPNCDFCDLSLSKGAKKLLETENAGGSSIISEALSFEVLHRLFRCKLLATEMEIQYKDPHSPITDYAISIDGQAFGVSVTRAMKWPIGSTFTTVDGTKLLKKKLSGIIKSTKNAMNPKFEKQILHIWAENSKTNDTLIDIWENDLCDSLKSNTFILITTAENNCEYIFWNKPLQN</sequence>
<keyword evidence="2" id="KW-0479">Metal-binding</keyword>
<evidence type="ECO:0000256" key="2">
    <source>
        <dbReference type="ARBA" id="ARBA00022723"/>
    </source>
</evidence>
<dbReference type="Pfam" id="PF23598">
    <property type="entry name" value="LRR_14"/>
    <property type="match status" value="1"/>
</dbReference>
<accession>A0ABQ8YTN7</accession>
<keyword evidence="4 6" id="KW-0378">Hydrolase</keyword>
<comment type="caution">
    <text evidence="9">The sequence shown here is derived from an EMBL/GenBank/DDBJ whole genome shotgun (WGS) entry which is preliminary data.</text>
</comment>
<dbReference type="InterPro" id="IPR050216">
    <property type="entry name" value="LRR_domain-containing"/>
</dbReference>
<dbReference type="Pfam" id="PF00560">
    <property type="entry name" value="LRR_1"/>
    <property type="match status" value="1"/>
</dbReference>
<dbReference type="InterPro" id="IPR036457">
    <property type="entry name" value="PPM-type-like_dom_sf"/>
</dbReference>
<reference evidence="9" key="1">
    <citation type="submission" date="2022-08" db="EMBL/GenBank/DDBJ databases">
        <title>Novel sulfate-reducing endosymbionts in the free-living metamonad Anaeramoeba.</title>
        <authorList>
            <person name="Jerlstrom-Hultqvist J."/>
            <person name="Cepicka I."/>
            <person name="Gallot-Lavallee L."/>
            <person name="Salas-Leiva D."/>
            <person name="Curtis B.A."/>
            <person name="Zahonova K."/>
            <person name="Pipaliya S."/>
            <person name="Dacks J."/>
            <person name="Roger A.J."/>
        </authorList>
    </citation>
    <scope>NUCLEOTIDE SEQUENCE</scope>
    <source>
        <strain evidence="9">Schooner1</strain>
    </source>
</reference>
<dbReference type="InterPro" id="IPR001611">
    <property type="entry name" value="Leu-rich_rpt"/>
</dbReference>
<organism evidence="9 10">
    <name type="scientific">Anaeramoeba flamelloides</name>
    <dbReference type="NCBI Taxonomy" id="1746091"/>
    <lineage>
        <taxon>Eukaryota</taxon>
        <taxon>Metamonada</taxon>
        <taxon>Anaeramoebidae</taxon>
        <taxon>Anaeramoeba</taxon>
    </lineage>
</organism>
<dbReference type="SMART" id="SM00332">
    <property type="entry name" value="PP2Cc"/>
    <property type="match status" value="1"/>
</dbReference>
<evidence type="ECO:0000256" key="1">
    <source>
        <dbReference type="ARBA" id="ARBA00022614"/>
    </source>
</evidence>
<feature type="compositionally biased region" description="Basic residues" evidence="7">
    <location>
        <begin position="1132"/>
        <end position="1143"/>
    </location>
</feature>
<dbReference type="Pfam" id="PF13516">
    <property type="entry name" value="LRR_6"/>
    <property type="match status" value="1"/>
</dbReference>
<dbReference type="InterPro" id="IPR055414">
    <property type="entry name" value="LRR_R13L4/SHOC2-like"/>
</dbReference>
<dbReference type="PANTHER" id="PTHR48051">
    <property type="match status" value="1"/>
</dbReference>
<dbReference type="SMART" id="SM00364">
    <property type="entry name" value="LRR_BAC"/>
    <property type="match status" value="13"/>
</dbReference>
<dbReference type="InterPro" id="IPR003591">
    <property type="entry name" value="Leu-rich_rpt_typical-subtyp"/>
</dbReference>